<evidence type="ECO:0000256" key="1">
    <source>
        <dbReference type="SAM" id="MobiDB-lite"/>
    </source>
</evidence>
<comment type="caution">
    <text evidence="2">The sequence shown here is derived from an EMBL/GenBank/DDBJ whole genome shotgun (WGS) entry which is preliminary data.</text>
</comment>
<keyword evidence="3" id="KW-1185">Reference proteome</keyword>
<dbReference type="STRING" id="100816.A0A175W8I1"/>
<accession>A0A175W8I1</accession>
<organism evidence="2 3">
    <name type="scientific">Madurella mycetomatis</name>
    <dbReference type="NCBI Taxonomy" id="100816"/>
    <lineage>
        <taxon>Eukaryota</taxon>
        <taxon>Fungi</taxon>
        <taxon>Dikarya</taxon>
        <taxon>Ascomycota</taxon>
        <taxon>Pezizomycotina</taxon>
        <taxon>Sordariomycetes</taxon>
        <taxon>Sordariomycetidae</taxon>
        <taxon>Sordariales</taxon>
        <taxon>Sordariales incertae sedis</taxon>
        <taxon>Madurella</taxon>
    </lineage>
</organism>
<name>A0A175W8I1_9PEZI</name>
<sequence>MDQGRPPAAGGYWAGKAKPSDLWLDNYPRGFLLADYLHPYTLPDSKRKRRNQQQEVDKQRQYPGKPILIDSIDTGERIVNKRLKRYASDREEYWEFKDTRGETPDAVLHIITCQTPVLPELRFARLSDPRVQIWISDEPYFPELYAYGLLEDEGAFDDADQPGIFSLYFKRFNGGTLGSLMHVFANPEMGAHIPEPFI</sequence>
<proteinExistence type="predicted"/>
<gene>
    <name evidence="2" type="ORF">MMYC01_203767</name>
</gene>
<evidence type="ECO:0000313" key="2">
    <source>
        <dbReference type="EMBL" id="KXX79875.1"/>
    </source>
</evidence>
<dbReference type="VEuPathDB" id="FungiDB:MMYC01_203767"/>
<protein>
    <submittedName>
        <fullName evidence="2">Uncharacterized protein</fullName>
    </submittedName>
</protein>
<reference evidence="2 3" key="1">
    <citation type="journal article" date="2016" name="Genome Announc.">
        <title>Genome Sequence of Madurella mycetomatis mm55, Isolated from a Human Mycetoma Case in Sudan.</title>
        <authorList>
            <person name="Smit S."/>
            <person name="Derks M.F."/>
            <person name="Bervoets S."/>
            <person name="Fahal A."/>
            <person name="van Leeuwen W."/>
            <person name="van Belkum A."/>
            <person name="van de Sande W.W."/>
        </authorList>
    </citation>
    <scope>NUCLEOTIDE SEQUENCE [LARGE SCALE GENOMIC DNA]</scope>
    <source>
        <strain evidence="3">mm55</strain>
    </source>
</reference>
<dbReference type="EMBL" id="LCTW02000074">
    <property type="protein sequence ID" value="KXX79875.1"/>
    <property type="molecule type" value="Genomic_DNA"/>
</dbReference>
<dbReference type="OrthoDB" id="310217at2759"/>
<dbReference type="Proteomes" id="UP000078237">
    <property type="component" value="Unassembled WGS sequence"/>
</dbReference>
<feature type="region of interest" description="Disordered" evidence="1">
    <location>
        <begin position="43"/>
        <end position="63"/>
    </location>
</feature>
<dbReference type="AlphaFoldDB" id="A0A175W8I1"/>
<evidence type="ECO:0000313" key="3">
    <source>
        <dbReference type="Proteomes" id="UP000078237"/>
    </source>
</evidence>